<dbReference type="Proteomes" id="UP000199705">
    <property type="component" value="Unassembled WGS sequence"/>
</dbReference>
<dbReference type="Pfam" id="PF19783">
    <property type="entry name" value="DUF6268"/>
    <property type="match status" value="1"/>
</dbReference>
<gene>
    <name evidence="3" type="ORF">SAMN05192573_108222</name>
</gene>
<feature type="signal peptide" evidence="1">
    <location>
        <begin position="1"/>
        <end position="22"/>
    </location>
</feature>
<feature type="chain" id="PRO_5011563275" description="DUF6268 domain-containing protein" evidence="1">
    <location>
        <begin position="23"/>
        <end position="311"/>
    </location>
</feature>
<reference evidence="4" key="1">
    <citation type="submission" date="2016-10" db="EMBL/GenBank/DDBJ databases">
        <authorList>
            <person name="Varghese N."/>
            <person name="Submissions S."/>
        </authorList>
    </citation>
    <scope>NUCLEOTIDE SEQUENCE [LARGE SCALE GENOMIC DNA]</scope>
    <source>
        <strain evidence="4">Gh-67</strain>
    </source>
</reference>
<feature type="domain" description="DUF6268" evidence="2">
    <location>
        <begin position="52"/>
        <end position="279"/>
    </location>
</feature>
<evidence type="ECO:0000259" key="2">
    <source>
        <dbReference type="Pfam" id="PF19783"/>
    </source>
</evidence>
<dbReference type="InterPro" id="IPR046235">
    <property type="entry name" value="DUF6268"/>
</dbReference>
<protein>
    <recommendedName>
        <fullName evidence="2">DUF6268 domain-containing protein</fullName>
    </recommendedName>
</protein>
<dbReference type="STRING" id="551996.SAMN05192573_108222"/>
<keyword evidence="4" id="KW-1185">Reference proteome</keyword>
<evidence type="ECO:0000313" key="3">
    <source>
        <dbReference type="EMBL" id="SDH30515.1"/>
    </source>
</evidence>
<dbReference type="RefSeq" id="WP_091169681.1">
    <property type="nucleotide sequence ID" value="NZ_FNCG01000008.1"/>
</dbReference>
<organism evidence="3 4">
    <name type="scientific">Mucilaginibacter gossypii</name>
    <dbReference type="NCBI Taxonomy" id="551996"/>
    <lineage>
        <taxon>Bacteria</taxon>
        <taxon>Pseudomonadati</taxon>
        <taxon>Bacteroidota</taxon>
        <taxon>Sphingobacteriia</taxon>
        <taxon>Sphingobacteriales</taxon>
        <taxon>Sphingobacteriaceae</taxon>
        <taxon>Mucilaginibacter</taxon>
    </lineage>
</organism>
<accession>A0A1G8BBC3</accession>
<evidence type="ECO:0000256" key="1">
    <source>
        <dbReference type="SAM" id="SignalP"/>
    </source>
</evidence>
<dbReference type="EMBL" id="FNCG01000008">
    <property type="protein sequence ID" value="SDH30515.1"/>
    <property type="molecule type" value="Genomic_DNA"/>
</dbReference>
<keyword evidence="1" id="KW-0732">Signal</keyword>
<sequence>MKATFLIYLVIFLISFKFTAGAQQKTATNADSVFKPKIGSFDAGYSYSPFTVKNKNMNIRQVNASVNVPLINNFRDGKLDFLLAGVSYSGLSLSETGKSFGGTDFYSISVPITFQKSFSAKYALLVSAIPTLSSDLKDVSGEDMLYSGFAMLKIRKSKSFSYAVGVGYSRQFFGTILLPVIGIEWQISEKLSLSGTLPVSEKLKYQLNDKSILGFSSDFGIGGGSYRLSKKTGSNYLQVQQYKNTLFYNYQLAKNFSVQISGGYNFVQQLDLYNKDQKVNWAPFNDLNKRVHLAELKKTGFTVESGISYRF</sequence>
<proteinExistence type="predicted"/>
<evidence type="ECO:0000313" key="4">
    <source>
        <dbReference type="Proteomes" id="UP000199705"/>
    </source>
</evidence>
<dbReference type="AlphaFoldDB" id="A0A1G8BBC3"/>
<name>A0A1G8BBC3_9SPHI</name>